<protein>
    <submittedName>
        <fullName evidence="2">Retrovirus-related Pol polyprotein from transposon TNT 1-94</fullName>
    </submittedName>
</protein>
<name>A0A8X6V958_TRICX</name>
<organism evidence="2 3">
    <name type="scientific">Trichonephila clavipes</name>
    <name type="common">Golden silk orbweaver</name>
    <name type="synonym">Nephila clavipes</name>
    <dbReference type="NCBI Taxonomy" id="2585209"/>
    <lineage>
        <taxon>Eukaryota</taxon>
        <taxon>Metazoa</taxon>
        <taxon>Ecdysozoa</taxon>
        <taxon>Arthropoda</taxon>
        <taxon>Chelicerata</taxon>
        <taxon>Arachnida</taxon>
        <taxon>Araneae</taxon>
        <taxon>Araneomorphae</taxon>
        <taxon>Entelegynae</taxon>
        <taxon>Araneoidea</taxon>
        <taxon>Nephilidae</taxon>
        <taxon>Trichonephila</taxon>
    </lineage>
</organism>
<evidence type="ECO:0000313" key="3">
    <source>
        <dbReference type="Proteomes" id="UP000887159"/>
    </source>
</evidence>
<accession>A0A8X6V958</accession>
<feature type="domain" description="Integrase catalytic" evidence="1">
    <location>
        <begin position="1"/>
        <end position="129"/>
    </location>
</feature>
<dbReference type="Gene3D" id="3.30.420.10">
    <property type="entry name" value="Ribonuclease H-like superfamily/Ribonuclease H"/>
    <property type="match status" value="1"/>
</dbReference>
<dbReference type="EMBL" id="BMAU01021243">
    <property type="protein sequence ID" value="GFY03979.1"/>
    <property type="molecule type" value="Genomic_DNA"/>
</dbReference>
<dbReference type="Pfam" id="PF25597">
    <property type="entry name" value="SH3_retrovirus"/>
    <property type="match status" value="1"/>
</dbReference>
<comment type="caution">
    <text evidence="2">The sequence shown here is derived from an EMBL/GenBank/DDBJ whole genome shotgun (WGS) entry which is preliminary data.</text>
</comment>
<keyword evidence="3" id="KW-1185">Reference proteome</keyword>
<dbReference type="InterPro" id="IPR001584">
    <property type="entry name" value="Integrase_cat-core"/>
</dbReference>
<dbReference type="GO" id="GO:0015074">
    <property type="term" value="P:DNA integration"/>
    <property type="evidence" value="ECO:0007669"/>
    <property type="project" value="InterPro"/>
</dbReference>
<dbReference type="PROSITE" id="PS50994">
    <property type="entry name" value="INTEGRASE"/>
    <property type="match status" value="1"/>
</dbReference>
<dbReference type="PANTHER" id="PTHR42648:SF28">
    <property type="entry name" value="TRANSPOSON-ENCODED PROTEIN WITH RIBONUCLEASE H-LIKE AND RETROVIRUS ZINC FINGER-LIKE DOMAINS"/>
    <property type="match status" value="1"/>
</dbReference>
<dbReference type="PANTHER" id="PTHR42648">
    <property type="entry name" value="TRANSPOSASE, PUTATIVE-RELATED"/>
    <property type="match status" value="1"/>
</dbReference>
<evidence type="ECO:0000313" key="2">
    <source>
        <dbReference type="EMBL" id="GFY03979.1"/>
    </source>
</evidence>
<gene>
    <name evidence="2" type="ORF">TNCV_1197581</name>
</gene>
<dbReference type="InterPro" id="IPR036397">
    <property type="entry name" value="RNaseH_sf"/>
</dbReference>
<dbReference type="GO" id="GO:0003676">
    <property type="term" value="F:nucleic acid binding"/>
    <property type="evidence" value="ECO:0007669"/>
    <property type="project" value="InterPro"/>
</dbReference>
<reference evidence="2" key="1">
    <citation type="submission" date="2020-08" db="EMBL/GenBank/DDBJ databases">
        <title>Multicomponent nature underlies the extraordinary mechanical properties of spider dragline silk.</title>
        <authorList>
            <person name="Kono N."/>
            <person name="Nakamura H."/>
            <person name="Mori M."/>
            <person name="Yoshida Y."/>
            <person name="Ohtoshi R."/>
            <person name="Malay A.D."/>
            <person name="Moran D.A.P."/>
            <person name="Tomita M."/>
            <person name="Numata K."/>
            <person name="Arakawa K."/>
        </authorList>
    </citation>
    <scope>NUCLEOTIDE SEQUENCE</scope>
</reference>
<dbReference type="InterPro" id="IPR039537">
    <property type="entry name" value="Retrotran_Ty1/copia-like"/>
</dbReference>
<proteinExistence type="predicted"/>
<dbReference type="SUPFAM" id="SSF53098">
    <property type="entry name" value="Ribonuclease H-like"/>
    <property type="match status" value="1"/>
</dbReference>
<evidence type="ECO:0000259" key="1">
    <source>
        <dbReference type="PROSITE" id="PS50994"/>
    </source>
</evidence>
<sequence>MVTCFPLKEKSQVFEYFKSFQANAERVLNRKILSVRCDKGMEFCHSKFSKYLNELGIICDRANTYTPEQNGVSERLNLTAMDCVKAMLNTSGIEKCFGAEAFVCFTYVKNRICHKFKDNTLYELYFGRKPTVSNLKVFGCHVYVGTPKHLRNKFDLRAKHGILLGYACSTRGYRIWLLDEKKLIETCNVLFDESKRVSNGILNLPSPNSRKTGWMEFKFNNPYNTFSYDDPDESGKAVVGDSSRVNAPVENPSNLKLCSSIPFYREAILCQNGKRYDICYRIKDKDVRLMSFNDVEKYCKDNDILYDKSLFDFNSTVDHNANRPKASNIEVLIPRHFKDAKNSPQSDKWQDAMKEEIKVMKERDVLELVLAPQDSKVIGCRWVYTLKTDSKAKFVGTKLDWLHRDITNKRENLVMKRLVP</sequence>
<dbReference type="InterPro" id="IPR012337">
    <property type="entry name" value="RNaseH-like_sf"/>
</dbReference>
<dbReference type="Proteomes" id="UP000887159">
    <property type="component" value="Unassembled WGS sequence"/>
</dbReference>
<dbReference type="InterPro" id="IPR057670">
    <property type="entry name" value="SH3_retrovirus"/>
</dbReference>
<dbReference type="AlphaFoldDB" id="A0A8X6V958"/>